<reference evidence="4" key="2">
    <citation type="submission" date="2021-04" db="EMBL/GenBank/DDBJ databases">
        <authorList>
            <person name="Gilroy R."/>
        </authorList>
    </citation>
    <scope>NUCLEOTIDE SEQUENCE</scope>
    <source>
        <strain evidence="4">421</strain>
    </source>
</reference>
<sequence>MKRKTNPSNAAQRSLKKVNEYVLDSSQLREYAPVLKAGDRVVLSGQVYTARDAAHKRIAAAIESGAKLPFDLNGAVIYYAGPTPAPQGLAVGACGPTTSGRMDVFTPLLLDNGLAAMIGKGERNKAVVDSIIKNKAVYLCAIGGAGALASKCIKKCDVIAYDDLGCESVKELVFKEFPLIVAIDCAGGNVFERA</sequence>
<dbReference type="Pfam" id="PF05683">
    <property type="entry name" value="Fumerase_C"/>
    <property type="match status" value="1"/>
</dbReference>
<organism evidence="4 5">
    <name type="scientific">Candidatus Eubacterium faecipullorum</name>
    <dbReference type="NCBI Taxonomy" id="2838571"/>
    <lineage>
        <taxon>Bacteria</taxon>
        <taxon>Bacillati</taxon>
        <taxon>Bacillota</taxon>
        <taxon>Clostridia</taxon>
        <taxon>Eubacteriales</taxon>
        <taxon>Eubacteriaceae</taxon>
        <taxon>Eubacterium</taxon>
    </lineage>
</organism>
<evidence type="ECO:0000313" key="5">
    <source>
        <dbReference type="Proteomes" id="UP000824205"/>
    </source>
</evidence>
<dbReference type="InterPro" id="IPR036660">
    <property type="entry name" value="Fe-S_hydroAse_TtdB_cat_sf"/>
</dbReference>
<dbReference type="SUPFAM" id="SSF117457">
    <property type="entry name" value="FumA C-terminal domain-like"/>
    <property type="match status" value="1"/>
</dbReference>
<accession>A0A9D1RCS2</accession>
<dbReference type="PANTHER" id="PTHR43351">
    <property type="entry name" value="L(+)-TARTRATE DEHYDRATASE SUBUNIT BETA"/>
    <property type="match status" value="1"/>
</dbReference>
<comment type="similarity">
    <text evidence="1">Belongs to the class-I fumarase family.</text>
</comment>
<dbReference type="AlphaFoldDB" id="A0A9D1RCS2"/>
<dbReference type="Gene3D" id="3.20.130.10">
    <property type="entry name" value="Fe-S hydro-lyase, tartrate dehydratase beta-type, catalytic domain"/>
    <property type="match status" value="1"/>
</dbReference>
<reference evidence="4" key="1">
    <citation type="journal article" date="2021" name="PeerJ">
        <title>Extensive microbial diversity within the chicken gut microbiome revealed by metagenomics and culture.</title>
        <authorList>
            <person name="Gilroy R."/>
            <person name="Ravi A."/>
            <person name="Getino M."/>
            <person name="Pursley I."/>
            <person name="Horton D.L."/>
            <person name="Alikhan N.F."/>
            <person name="Baker D."/>
            <person name="Gharbi K."/>
            <person name="Hall N."/>
            <person name="Watson M."/>
            <person name="Adriaenssens E.M."/>
            <person name="Foster-Nyarko E."/>
            <person name="Jarju S."/>
            <person name="Secka A."/>
            <person name="Antonio M."/>
            <person name="Oren A."/>
            <person name="Chaudhuri R.R."/>
            <person name="La Ragione R."/>
            <person name="Hildebrand F."/>
            <person name="Pallen M.J."/>
        </authorList>
    </citation>
    <scope>NUCLEOTIDE SEQUENCE</scope>
    <source>
        <strain evidence="4">421</strain>
    </source>
</reference>
<name>A0A9D1RCS2_9FIRM</name>
<evidence type="ECO:0000259" key="3">
    <source>
        <dbReference type="Pfam" id="PF05683"/>
    </source>
</evidence>
<dbReference type="NCBIfam" id="TIGR00723">
    <property type="entry name" value="ttdB_fumA_fumB"/>
    <property type="match status" value="1"/>
</dbReference>
<keyword evidence="2" id="KW-0456">Lyase</keyword>
<dbReference type="GO" id="GO:0016836">
    <property type="term" value="F:hydro-lyase activity"/>
    <property type="evidence" value="ECO:0007669"/>
    <property type="project" value="InterPro"/>
</dbReference>
<dbReference type="PANTHER" id="PTHR43351:SF2">
    <property type="entry name" value="L(+)-TARTRATE DEHYDRATASE SUBUNIT BETA-RELATED"/>
    <property type="match status" value="1"/>
</dbReference>
<dbReference type="InterPro" id="IPR004647">
    <property type="entry name" value="Fe-S_hydro-lyase_TtdB-typ_cat"/>
</dbReference>
<proteinExistence type="inferred from homology"/>
<dbReference type="EMBL" id="DXGE01000019">
    <property type="protein sequence ID" value="HIW85713.1"/>
    <property type="molecule type" value="Genomic_DNA"/>
</dbReference>
<evidence type="ECO:0000256" key="1">
    <source>
        <dbReference type="ARBA" id="ARBA00008876"/>
    </source>
</evidence>
<gene>
    <name evidence="4" type="ORF">IAA48_04380</name>
</gene>
<dbReference type="Proteomes" id="UP000824205">
    <property type="component" value="Unassembled WGS sequence"/>
</dbReference>
<feature type="domain" description="Fe-S hydro-lyase tartrate dehydratase beta-type catalytic" evidence="3">
    <location>
        <begin position="7"/>
        <end position="193"/>
    </location>
</feature>
<evidence type="ECO:0000313" key="4">
    <source>
        <dbReference type="EMBL" id="HIW85713.1"/>
    </source>
</evidence>
<evidence type="ECO:0000256" key="2">
    <source>
        <dbReference type="ARBA" id="ARBA00023239"/>
    </source>
</evidence>
<comment type="caution">
    <text evidence="4">The sequence shown here is derived from an EMBL/GenBank/DDBJ whole genome shotgun (WGS) entry which is preliminary data.</text>
</comment>
<protein>
    <submittedName>
        <fullName evidence="4">FumA C-terminus/TtdB family hydratase beta subunit</fullName>
    </submittedName>
</protein>